<accession>A0ABS6T4X4</accession>
<dbReference type="InterPro" id="IPR052733">
    <property type="entry name" value="Chloroplast_QOR"/>
</dbReference>
<dbReference type="Pfam" id="PF13602">
    <property type="entry name" value="ADH_zinc_N_2"/>
    <property type="match status" value="1"/>
</dbReference>
<dbReference type="InterPro" id="IPR020843">
    <property type="entry name" value="ER"/>
</dbReference>
<gene>
    <name evidence="2" type="ORF">KJP28_11745</name>
</gene>
<dbReference type="CDD" id="cd08267">
    <property type="entry name" value="MDR1"/>
    <property type="match status" value="1"/>
</dbReference>
<dbReference type="PANTHER" id="PTHR44013:SF1">
    <property type="entry name" value="ZINC-TYPE ALCOHOL DEHYDROGENASE-LIKE PROTEIN C16A3.02C"/>
    <property type="match status" value="1"/>
</dbReference>
<reference evidence="2 3" key="1">
    <citation type="submission" date="2021-05" db="EMBL/GenBank/DDBJ databases">
        <title>Culturable bacteria isolated from Daya Bay.</title>
        <authorList>
            <person name="Zheng W."/>
            <person name="Yu S."/>
            <person name="Huang Y."/>
        </authorList>
    </citation>
    <scope>NUCLEOTIDE SEQUENCE [LARGE SCALE GENOMIC DNA]</scope>
    <source>
        <strain evidence="2 3">DP4N28-5</strain>
    </source>
</reference>
<protein>
    <submittedName>
        <fullName evidence="2">NAD(P)-dependent alcohol dehydrogenase</fullName>
    </submittedName>
</protein>
<sequence length="333" mass="34834">MYAYTYSQYGGPEVVTKTEIEAPKPGKGEVLVRVHATTVSAGDWRARSLTMPRGMGLAGRLVFGIRGPRKQVLGTDMSGVIEAVGEGVTAWSPGDAVIAYPGAGFGAHAEYIVMPADGKLVAKPANISFDEGAAIPFGATTAYDFLVNKAGIKAGERVLINGASGAVGTAAVQVAKWLGAEVTGVTSGGNAELVRGLGADHVIDYKTRDFTKGGERYDVVIDTVGTAPFKRSRRALRKGGRMVMISGGASDMIFGKLKARLAGMKMISGVASESREVLEVVVRMAAEGKYRPVIDRSYGFDEMQAAHAHVDSGHKVGAVVVRVVEAEAFALAG</sequence>
<dbReference type="RefSeq" id="WP_218392718.1">
    <property type="nucleotide sequence ID" value="NZ_JAHUZE010000002.1"/>
</dbReference>
<evidence type="ECO:0000313" key="2">
    <source>
        <dbReference type="EMBL" id="MBV7379601.1"/>
    </source>
</evidence>
<dbReference type="InterPro" id="IPR013154">
    <property type="entry name" value="ADH-like_N"/>
</dbReference>
<evidence type="ECO:0000259" key="1">
    <source>
        <dbReference type="SMART" id="SM00829"/>
    </source>
</evidence>
<dbReference type="SMART" id="SM00829">
    <property type="entry name" value="PKS_ER"/>
    <property type="match status" value="1"/>
</dbReference>
<name>A0ABS6T4X4_9RHOB</name>
<evidence type="ECO:0000313" key="3">
    <source>
        <dbReference type="Proteomes" id="UP000756530"/>
    </source>
</evidence>
<organism evidence="2 3">
    <name type="scientific">Maritimibacter dapengensis</name>
    <dbReference type="NCBI Taxonomy" id="2836868"/>
    <lineage>
        <taxon>Bacteria</taxon>
        <taxon>Pseudomonadati</taxon>
        <taxon>Pseudomonadota</taxon>
        <taxon>Alphaproteobacteria</taxon>
        <taxon>Rhodobacterales</taxon>
        <taxon>Roseobacteraceae</taxon>
        <taxon>Maritimibacter</taxon>
    </lineage>
</organism>
<dbReference type="Pfam" id="PF08240">
    <property type="entry name" value="ADH_N"/>
    <property type="match status" value="1"/>
</dbReference>
<dbReference type="EMBL" id="JAHUZE010000002">
    <property type="protein sequence ID" value="MBV7379601.1"/>
    <property type="molecule type" value="Genomic_DNA"/>
</dbReference>
<comment type="caution">
    <text evidence="2">The sequence shown here is derived from an EMBL/GenBank/DDBJ whole genome shotgun (WGS) entry which is preliminary data.</text>
</comment>
<keyword evidence="3" id="KW-1185">Reference proteome</keyword>
<dbReference type="PANTHER" id="PTHR44013">
    <property type="entry name" value="ZINC-TYPE ALCOHOL DEHYDROGENASE-LIKE PROTEIN C16A3.02C"/>
    <property type="match status" value="1"/>
</dbReference>
<dbReference type="Proteomes" id="UP000756530">
    <property type="component" value="Unassembled WGS sequence"/>
</dbReference>
<feature type="domain" description="Enoyl reductase (ER)" evidence="1">
    <location>
        <begin position="10"/>
        <end position="321"/>
    </location>
</feature>
<proteinExistence type="predicted"/>